<dbReference type="GO" id="GO:0046872">
    <property type="term" value="F:metal ion binding"/>
    <property type="evidence" value="ECO:0007669"/>
    <property type="project" value="UniProtKB-KW"/>
</dbReference>
<dbReference type="SUPFAM" id="SSF56281">
    <property type="entry name" value="Metallo-hydrolase/oxidoreductase"/>
    <property type="match status" value="1"/>
</dbReference>
<dbReference type="AlphaFoldDB" id="A0A6G1HVJ3"/>
<reference evidence="8" key="1">
    <citation type="journal article" date="2020" name="Stud. Mycol.">
        <title>101 Dothideomycetes genomes: a test case for predicting lifestyles and emergence of pathogens.</title>
        <authorList>
            <person name="Haridas S."/>
            <person name="Albert R."/>
            <person name="Binder M."/>
            <person name="Bloem J."/>
            <person name="Labutti K."/>
            <person name="Salamov A."/>
            <person name="Andreopoulos B."/>
            <person name="Baker S."/>
            <person name="Barry K."/>
            <person name="Bills G."/>
            <person name="Bluhm B."/>
            <person name="Cannon C."/>
            <person name="Castanera R."/>
            <person name="Culley D."/>
            <person name="Daum C."/>
            <person name="Ezra D."/>
            <person name="Gonzalez J."/>
            <person name="Henrissat B."/>
            <person name="Kuo A."/>
            <person name="Liang C."/>
            <person name="Lipzen A."/>
            <person name="Lutzoni F."/>
            <person name="Magnuson J."/>
            <person name="Mondo S."/>
            <person name="Nolan M."/>
            <person name="Ohm R."/>
            <person name="Pangilinan J."/>
            <person name="Park H.-J."/>
            <person name="Ramirez L."/>
            <person name="Alfaro M."/>
            <person name="Sun H."/>
            <person name="Tritt A."/>
            <person name="Yoshinaga Y."/>
            <person name="Zwiers L.-H."/>
            <person name="Turgeon B."/>
            <person name="Goodwin S."/>
            <person name="Spatafora J."/>
            <person name="Crous P."/>
            <person name="Grigoriev I."/>
        </authorList>
    </citation>
    <scope>NUCLEOTIDE SEQUENCE</scope>
    <source>
        <strain evidence="8">CBS 262.69</strain>
    </source>
</reference>
<dbReference type="FunFam" id="3.60.15.10:FF:000041">
    <property type="entry name" value="Metallo-beta-lactamase domain protein"/>
    <property type="match status" value="1"/>
</dbReference>
<dbReference type="Pfam" id="PF00753">
    <property type="entry name" value="Lactamase_B"/>
    <property type="match status" value="1"/>
</dbReference>
<dbReference type="Gene3D" id="1.10.10.10">
    <property type="entry name" value="Winged helix-like DNA-binding domain superfamily/Winged helix DNA-binding domain"/>
    <property type="match status" value="1"/>
</dbReference>
<dbReference type="GO" id="GO:0016787">
    <property type="term" value="F:hydrolase activity"/>
    <property type="evidence" value="ECO:0007669"/>
    <property type="project" value="UniProtKB-KW"/>
</dbReference>
<name>A0A6G1HVJ3_9PEZI</name>
<comment type="similarity">
    <text evidence="2">Belongs to the metallo-beta-lactamase superfamily. Glyoxalase II family.</text>
</comment>
<keyword evidence="3" id="KW-0479">Metal-binding</keyword>
<dbReference type="GO" id="GO:0044550">
    <property type="term" value="P:secondary metabolite biosynthetic process"/>
    <property type="evidence" value="ECO:0007669"/>
    <property type="project" value="TreeGrafter"/>
</dbReference>
<dbReference type="OrthoDB" id="17458at2759"/>
<gene>
    <name evidence="8" type="ORF">EJ06DRAFT_494564</name>
</gene>
<dbReference type="CDD" id="cd07722">
    <property type="entry name" value="LACTB2-like_MBL-fold"/>
    <property type="match status" value="1"/>
</dbReference>
<dbReference type="InterPro" id="IPR050662">
    <property type="entry name" value="Sec-metab_biosynth-thioest"/>
</dbReference>
<dbReference type="InterPro" id="IPR001279">
    <property type="entry name" value="Metallo-B-lactamas"/>
</dbReference>
<comment type="cofactor">
    <cofactor evidence="1">
        <name>Zn(2+)</name>
        <dbReference type="ChEBI" id="CHEBI:29105"/>
    </cofactor>
</comment>
<evidence type="ECO:0000256" key="5">
    <source>
        <dbReference type="ARBA" id="ARBA00022833"/>
    </source>
</evidence>
<keyword evidence="5" id="KW-0862">Zinc</keyword>
<dbReference type="InterPro" id="IPR036388">
    <property type="entry name" value="WH-like_DNA-bd_sf"/>
</dbReference>
<dbReference type="InterPro" id="IPR047921">
    <property type="entry name" value="LACTB2-like_MBL-fold"/>
</dbReference>
<dbReference type="EMBL" id="ML996696">
    <property type="protein sequence ID" value="KAF2399839.1"/>
    <property type="molecule type" value="Genomic_DNA"/>
</dbReference>
<evidence type="ECO:0000259" key="7">
    <source>
        <dbReference type="SMART" id="SM00849"/>
    </source>
</evidence>
<protein>
    <submittedName>
        <fullName evidence="8">Metallo-beta-lactamase domain-containing protein</fullName>
    </submittedName>
</protein>
<sequence>MATATAAATRSLLTHAMQAPRPTLPDVERLSSRVIRILGGNPGKFTLQGTNTYLIGRGPSRILIDTGEGKPAWATTLASVLASENASLEAVIVTHWHPDHVGGIADARWISPGTTVYKNQPREGEEDIADGQRFTVDGATLRAFHSPGHTTDHMALVLEEEDAMFTGDNVLGHGTSVFEDLATYVDSLRRMGQAVGGRGYPGHGPVIEDCRAKIGEYIRHREMREKEVLEVLGRGAEGEALTSMDLVHIIYQDVPENLHFAAARGVVQVLGKLTAEGKLYHDEDAMTWCLNRKSTL</sequence>
<comment type="catalytic activity">
    <reaction evidence="6">
        <text>(3R)-atrochrysone 2-carbonyl-[ACP] + H2O = (3R)-atrochrysone 2-carboxylate + holo-[ACP] + H(+)</text>
        <dbReference type="Rhea" id="RHEA:64236"/>
        <dbReference type="Rhea" id="RHEA-COMP:9685"/>
        <dbReference type="Rhea" id="RHEA-COMP:20479"/>
        <dbReference type="ChEBI" id="CHEBI:15377"/>
        <dbReference type="ChEBI" id="CHEBI:15378"/>
        <dbReference type="ChEBI" id="CHEBI:64479"/>
        <dbReference type="ChEBI" id="CHEBI:234107"/>
        <dbReference type="ChEBI" id="CHEBI:234110"/>
    </reaction>
    <physiologicalReaction direction="left-to-right" evidence="6">
        <dbReference type="Rhea" id="RHEA:64237"/>
    </physiologicalReaction>
</comment>
<dbReference type="PANTHER" id="PTHR23131">
    <property type="entry name" value="ENDORIBONUCLEASE LACTB2"/>
    <property type="match status" value="1"/>
</dbReference>
<proteinExistence type="inferred from homology"/>
<evidence type="ECO:0000313" key="9">
    <source>
        <dbReference type="Proteomes" id="UP000799640"/>
    </source>
</evidence>
<evidence type="ECO:0000313" key="8">
    <source>
        <dbReference type="EMBL" id="KAF2399839.1"/>
    </source>
</evidence>
<evidence type="ECO:0000256" key="2">
    <source>
        <dbReference type="ARBA" id="ARBA00006759"/>
    </source>
</evidence>
<feature type="domain" description="Metallo-beta-lactamase" evidence="7">
    <location>
        <begin position="49"/>
        <end position="203"/>
    </location>
</feature>
<evidence type="ECO:0000256" key="6">
    <source>
        <dbReference type="ARBA" id="ARBA00050605"/>
    </source>
</evidence>
<dbReference type="Proteomes" id="UP000799640">
    <property type="component" value="Unassembled WGS sequence"/>
</dbReference>
<keyword evidence="9" id="KW-1185">Reference proteome</keyword>
<dbReference type="SMART" id="SM00849">
    <property type="entry name" value="Lactamase_B"/>
    <property type="match status" value="1"/>
</dbReference>
<dbReference type="Gene3D" id="3.60.15.10">
    <property type="entry name" value="Ribonuclease Z/Hydroxyacylglutathione hydrolase-like"/>
    <property type="match status" value="1"/>
</dbReference>
<accession>A0A6G1HVJ3</accession>
<dbReference type="InterPro" id="IPR041516">
    <property type="entry name" value="LACTB2_WH"/>
</dbReference>
<evidence type="ECO:0000256" key="4">
    <source>
        <dbReference type="ARBA" id="ARBA00022801"/>
    </source>
</evidence>
<evidence type="ECO:0000256" key="3">
    <source>
        <dbReference type="ARBA" id="ARBA00022723"/>
    </source>
</evidence>
<dbReference type="InterPro" id="IPR036866">
    <property type="entry name" value="RibonucZ/Hydroxyglut_hydro"/>
</dbReference>
<evidence type="ECO:0000256" key="1">
    <source>
        <dbReference type="ARBA" id="ARBA00001947"/>
    </source>
</evidence>
<dbReference type="FunFam" id="1.10.10.10:FF:000328">
    <property type="entry name" value="Lactamase beta 2"/>
    <property type="match status" value="1"/>
</dbReference>
<organism evidence="8 9">
    <name type="scientific">Trichodelitschia bisporula</name>
    <dbReference type="NCBI Taxonomy" id="703511"/>
    <lineage>
        <taxon>Eukaryota</taxon>
        <taxon>Fungi</taxon>
        <taxon>Dikarya</taxon>
        <taxon>Ascomycota</taxon>
        <taxon>Pezizomycotina</taxon>
        <taxon>Dothideomycetes</taxon>
        <taxon>Dothideomycetes incertae sedis</taxon>
        <taxon>Phaeotrichales</taxon>
        <taxon>Phaeotrichaceae</taxon>
        <taxon>Trichodelitschia</taxon>
    </lineage>
</organism>
<dbReference type="PANTHER" id="PTHR23131:SF0">
    <property type="entry name" value="ENDORIBONUCLEASE LACTB2"/>
    <property type="match status" value="1"/>
</dbReference>
<dbReference type="Pfam" id="PF17778">
    <property type="entry name" value="WHD_BLACT"/>
    <property type="match status" value="1"/>
</dbReference>
<keyword evidence="4" id="KW-0378">Hydrolase</keyword>